<protein>
    <recommendedName>
        <fullName evidence="3">BAG domain-containing protein</fullName>
    </recommendedName>
</protein>
<reference evidence="4" key="1">
    <citation type="submission" date="2018-04" db="EMBL/GenBank/DDBJ databases">
        <title>WGS assembly of Panicum hallii.</title>
        <authorList>
            <person name="Lovell J."/>
            <person name="Jenkins J."/>
            <person name="Lowry D."/>
            <person name="Mamidi S."/>
            <person name="Sreedasyam A."/>
            <person name="Weng X."/>
            <person name="Barry K."/>
            <person name="Bonette J."/>
            <person name="Campitelli B."/>
            <person name="Daum C."/>
            <person name="Gordon S."/>
            <person name="Gould B."/>
            <person name="Lipzen A."/>
            <person name="Macqueen A."/>
            <person name="Palacio-Mejia J."/>
            <person name="Plott C."/>
            <person name="Shakirov E."/>
            <person name="Shu S."/>
            <person name="Yoshinaga Y."/>
            <person name="Zane M."/>
            <person name="Rokhsar D."/>
            <person name="Grimwood J."/>
            <person name="Schmutz J."/>
            <person name="Juenger T."/>
        </authorList>
    </citation>
    <scope>NUCLEOTIDE SEQUENCE [LARGE SCALE GENOMIC DNA]</scope>
    <source>
        <strain evidence="4">FIL2</strain>
    </source>
</reference>
<feature type="compositionally biased region" description="Basic residues" evidence="2">
    <location>
        <begin position="402"/>
        <end position="411"/>
    </location>
</feature>
<evidence type="ECO:0000259" key="3">
    <source>
        <dbReference type="PROSITE" id="PS51035"/>
    </source>
</evidence>
<dbReference type="PANTHER" id="PTHR33322">
    <property type="entry name" value="BAG DOMAIN CONTAINING PROTEIN, EXPRESSED"/>
    <property type="match status" value="1"/>
</dbReference>
<dbReference type="InterPro" id="IPR003103">
    <property type="entry name" value="BAG_domain"/>
</dbReference>
<evidence type="ECO:0000313" key="4">
    <source>
        <dbReference type="EMBL" id="PAN42700.1"/>
    </source>
</evidence>
<evidence type="ECO:0000256" key="2">
    <source>
        <dbReference type="SAM" id="MobiDB-lite"/>
    </source>
</evidence>
<sequence length="424" mass="45883">MASRRFFTYDPYDYYYTTPYHYPYPYYHQQQATPARRTSGFFPVAADAEPAAVRRAAVDPAPRARSVSIPVHFVGSNPEPERKAAGLRAEPVARMAAAPAVVPVNVKRAPSAEEAAVRVQAAARGFMARRSVRAVREVEREAEEVGVKIAREAEALRGDARARIAVGEALMRLLLRLDAVRGAREYRRRVTRRVLALQDAVDVLELKTATATATAPDAVAEEMTEAEADTVAVEIAEESAVVPRLLDAADHSVEDDAKAAAETTDEMEVDGETAAGEPEKNRVEAEPAPRDANLLDVDDKPDDGSDAEGGGWEMVKEEPAPAAGAAATHEAPAQQEAAAGKETRTVAETGVASGDPDATRLMEMVAALCERSAQQCAVIGALAERVDALERAVRRVEDAERRRRRAKKLRKEGKGSNRSKCYSD</sequence>
<dbReference type="PROSITE" id="PS50096">
    <property type="entry name" value="IQ"/>
    <property type="match status" value="1"/>
</dbReference>
<dbReference type="Gramene" id="PAN42700">
    <property type="protein sequence ID" value="PAN42700"/>
    <property type="gene ID" value="PAHAL_8G183300"/>
</dbReference>
<proteinExistence type="predicted"/>
<dbReference type="Pfam" id="PF02179">
    <property type="entry name" value="BAG"/>
    <property type="match status" value="1"/>
</dbReference>
<keyword evidence="1" id="KW-0143">Chaperone</keyword>
<feature type="region of interest" description="Disordered" evidence="2">
    <location>
        <begin position="253"/>
        <end position="355"/>
    </location>
</feature>
<feature type="domain" description="BAG" evidence="3">
    <location>
        <begin position="134"/>
        <end position="205"/>
    </location>
</feature>
<dbReference type="PANTHER" id="PTHR33322:SF4">
    <property type="entry name" value="BAG DOMAIN CONTAINING PROTEIN, EXPRESSED"/>
    <property type="match status" value="1"/>
</dbReference>
<organism evidence="4">
    <name type="scientific">Panicum hallii</name>
    <dbReference type="NCBI Taxonomy" id="206008"/>
    <lineage>
        <taxon>Eukaryota</taxon>
        <taxon>Viridiplantae</taxon>
        <taxon>Streptophyta</taxon>
        <taxon>Embryophyta</taxon>
        <taxon>Tracheophyta</taxon>
        <taxon>Spermatophyta</taxon>
        <taxon>Magnoliopsida</taxon>
        <taxon>Liliopsida</taxon>
        <taxon>Poales</taxon>
        <taxon>Poaceae</taxon>
        <taxon>PACMAD clade</taxon>
        <taxon>Panicoideae</taxon>
        <taxon>Panicodae</taxon>
        <taxon>Paniceae</taxon>
        <taxon>Panicinae</taxon>
        <taxon>Panicum</taxon>
        <taxon>Panicum sect. Panicum</taxon>
    </lineage>
</organism>
<feature type="compositionally biased region" description="Low complexity" evidence="2">
    <location>
        <begin position="320"/>
        <end position="338"/>
    </location>
</feature>
<name>A0A2S3IF04_9POAL</name>
<dbReference type="SUPFAM" id="SSF63491">
    <property type="entry name" value="BAG domain"/>
    <property type="match status" value="1"/>
</dbReference>
<dbReference type="GO" id="GO:0006457">
    <property type="term" value="P:protein folding"/>
    <property type="evidence" value="ECO:0007669"/>
    <property type="project" value="TreeGrafter"/>
</dbReference>
<dbReference type="AlphaFoldDB" id="A0A2S3IF04"/>
<accession>A0A2S3IF04</accession>
<gene>
    <name evidence="4" type="ORF">PAHAL_8G183300</name>
</gene>
<feature type="region of interest" description="Disordered" evidence="2">
    <location>
        <begin position="396"/>
        <end position="424"/>
    </location>
</feature>
<dbReference type="GO" id="GO:0051087">
    <property type="term" value="F:protein-folding chaperone binding"/>
    <property type="evidence" value="ECO:0007669"/>
    <property type="project" value="InterPro"/>
</dbReference>
<dbReference type="InterPro" id="IPR040400">
    <property type="entry name" value="BAG5/6/7/8"/>
</dbReference>
<dbReference type="SMART" id="SM00264">
    <property type="entry name" value="BAG"/>
    <property type="match status" value="1"/>
</dbReference>
<dbReference type="GO" id="GO:0009506">
    <property type="term" value="C:plasmodesma"/>
    <property type="evidence" value="ECO:0007669"/>
    <property type="project" value="TreeGrafter"/>
</dbReference>
<dbReference type="EMBL" id="CM008053">
    <property type="protein sequence ID" value="PAN42700.1"/>
    <property type="molecule type" value="Genomic_DNA"/>
</dbReference>
<dbReference type="Proteomes" id="UP000243499">
    <property type="component" value="Chromosome 8"/>
</dbReference>
<evidence type="ECO:0000256" key="1">
    <source>
        <dbReference type="ARBA" id="ARBA00023186"/>
    </source>
</evidence>
<feature type="compositionally biased region" description="Basic and acidic residues" evidence="2">
    <location>
        <begin position="277"/>
        <end position="289"/>
    </location>
</feature>
<dbReference type="PROSITE" id="PS51035">
    <property type="entry name" value="BAG"/>
    <property type="match status" value="1"/>
</dbReference>